<proteinExistence type="predicted"/>
<evidence type="ECO:0000256" key="1">
    <source>
        <dbReference type="ARBA" id="ARBA00022676"/>
    </source>
</evidence>
<comment type="caution">
    <text evidence="3">The sequence shown here is derived from an EMBL/GenBank/DDBJ whole genome shotgun (WGS) entry which is preliminary data.</text>
</comment>
<dbReference type="InterPro" id="IPR002201">
    <property type="entry name" value="Glyco_trans_9"/>
</dbReference>
<dbReference type="AlphaFoldDB" id="A0A7W9TND2"/>
<organism evidence="3 4">
    <name type="scientific">Castellaniella defragrans</name>
    <name type="common">Alcaligenes defragrans</name>
    <dbReference type="NCBI Taxonomy" id="75697"/>
    <lineage>
        <taxon>Bacteria</taxon>
        <taxon>Pseudomonadati</taxon>
        <taxon>Pseudomonadota</taxon>
        <taxon>Betaproteobacteria</taxon>
        <taxon>Burkholderiales</taxon>
        <taxon>Alcaligenaceae</taxon>
        <taxon>Castellaniella</taxon>
    </lineage>
</organism>
<dbReference type="PANTHER" id="PTHR30160:SF1">
    <property type="entry name" value="LIPOPOLYSACCHARIDE 1,2-N-ACETYLGLUCOSAMINETRANSFERASE-RELATED"/>
    <property type="match status" value="1"/>
</dbReference>
<accession>A0A7W9TND2</accession>
<evidence type="ECO:0000256" key="2">
    <source>
        <dbReference type="ARBA" id="ARBA00022679"/>
    </source>
</evidence>
<dbReference type="PANTHER" id="PTHR30160">
    <property type="entry name" value="TETRAACYLDISACCHARIDE 4'-KINASE-RELATED"/>
    <property type="match status" value="1"/>
</dbReference>
<gene>
    <name evidence="3" type="ORF">HNR28_001073</name>
</gene>
<dbReference type="RefSeq" id="WP_244978186.1">
    <property type="nucleotide sequence ID" value="NZ_JACHIB010000005.1"/>
</dbReference>
<dbReference type="EMBL" id="JACHIB010000005">
    <property type="protein sequence ID" value="MBB6083038.1"/>
    <property type="molecule type" value="Genomic_DNA"/>
</dbReference>
<protein>
    <submittedName>
        <fullName evidence="3">ADP-heptose:LPS heptosyltransferase</fullName>
    </submittedName>
</protein>
<evidence type="ECO:0000313" key="3">
    <source>
        <dbReference type="EMBL" id="MBB6083038.1"/>
    </source>
</evidence>
<reference evidence="3 4" key="1">
    <citation type="submission" date="2020-08" db="EMBL/GenBank/DDBJ databases">
        <title>Genomic Encyclopedia of Type Strains, Phase IV (KMG-IV): sequencing the most valuable type-strain genomes for metagenomic binning, comparative biology and taxonomic classification.</title>
        <authorList>
            <person name="Goeker M."/>
        </authorList>
    </citation>
    <scope>NUCLEOTIDE SEQUENCE [LARGE SCALE GENOMIC DNA]</scope>
    <source>
        <strain evidence="3 4">DSM 12141</strain>
    </source>
</reference>
<dbReference type="GO" id="GO:0009244">
    <property type="term" value="P:lipopolysaccharide core region biosynthetic process"/>
    <property type="evidence" value="ECO:0007669"/>
    <property type="project" value="TreeGrafter"/>
</dbReference>
<dbReference type="CDD" id="cd03789">
    <property type="entry name" value="GT9_LPS_heptosyltransferase"/>
    <property type="match status" value="1"/>
</dbReference>
<dbReference type="GO" id="GO:0005829">
    <property type="term" value="C:cytosol"/>
    <property type="evidence" value="ECO:0007669"/>
    <property type="project" value="TreeGrafter"/>
</dbReference>
<dbReference type="Pfam" id="PF01075">
    <property type="entry name" value="Glyco_transf_9"/>
    <property type="match status" value="1"/>
</dbReference>
<dbReference type="InterPro" id="IPR051199">
    <property type="entry name" value="LPS_LOS_Heptosyltrfase"/>
</dbReference>
<sequence>MSDPVGAMSDPATFWAAGPSRIAVFRALNLGDFLCAVPALRMLRRAAPAARITFIGLASVRSCLPRFRRYIDEFVEFPGDPAFPEQPPRLDELPGFYRAMRERRFDLALQLHGSGARSNAIVQALGARRWAGFVPDRSAQAPWAMAWPDTRPEIVRYLLLLRHLGVPGPDDPGMEFPLETADHERADELARRLRMDLRRMVFMHPGARLASRRWLPERYAAVGRRLAREGWRIGVTGSAGERALTSSLAASIGAAALDLGGRTDLGTLASLLQRGRLLICNDTGVSHVAAAVRAPSVVIASGSDVARWAPLDTRLHPVLHADVPCRPCAHDHCPVPGHPCAARVGAEEVLRLARGLLAGGERP</sequence>
<dbReference type="Proteomes" id="UP000541136">
    <property type="component" value="Unassembled WGS sequence"/>
</dbReference>
<dbReference type="Gene3D" id="3.40.50.2000">
    <property type="entry name" value="Glycogen Phosphorylase B"/>
    <property type="match status" value="2"/>
</dbReference>
<evidence type="ECO:0000313" key="4">
    <source>
        <dbReference type="Proteomes" id="UP000541136"/>
    </source>
</evidence>
<name>A0A7W9TND2_CASDE</name>
<keyword evidence="1" id="KW-0328">Glycosyltransferase</keyword>
<dbReference type="GO" id="GO:0008713">
    <property type="term" value="F:ADP-heptose-lipopolysaccharide heptosyltransferase activity"/>
    <property type="evidence" value="ECO:0007669"/>
    <property type="project" value="TreeGrafter"/>
</dbReference>
<dbReference type="SUPFAM" id="SSF53756">
    <property type="entry name" value="UDP-Glycosyltransferase/glycogen phosphorylase"/>
    <property type="match status" value="1"/>
</dbReference>
<keyword evidence="2 3" id="KW-0808">Transferase</keyword>